<dbReference type="RefSeq" id="WP_052113276.1">
    <property type="nucleotide sequence ID" value="NZ_AVPL01000085.1"/>
</dbReference>
<organism evidence="2 3">
    <name type="scientific">Knoellia aerolata DSM 18566</name>
    <dbReference type="NCBI Taxonomy" id="1385519"/>
    <lineage>
        <taxon>Bacteria</taxon>
        <taxon>Bacillati</taxon>
        <taxon>Actinomycetota</taxon>
        <taxon>Actinomycetes</taxon>
        <taxon>Micrococcales</taxon>
        <taxon>Intrasporangiaceae</taxon>
        <taxon>Knoellia</taxon>
    </lineage>
</organism>
<proteinExistence type="predicted"/>
<comment type="caution">
    <text evidence="2">The sequence shown here is derived from an EMBL/GenBank/DDBJ whole genome shotgun (WGS) entry which is preliminary data.</text>
</comment>
<evidence type="ECO:0000313" key="2">
    <source>
        <dbReference type="EMBL" id="KGN38928.1"/>
    </source>
</evidence>
<keyword evidence="3" id="KW-1185">Reference proteome</keyword>
<evidence type="ECO:0000313" key="3">
    <source>
        <dbReference type="Proteomes" id="UP000030013"/>
    </source>
</evidence>
<feature type="signal peptide" evidence="1">
    <location>
        <begin position="1"/>
        <end position="26"/>
    </location>
</feature>
<gene>
    <name evidence="2" type="ORF">N801_19815</name>
</gene>
<evidence type="ECO:0008006" key="4">
    <source>
        <dbReference type="Google" id="ProtNLM"/>
    </source>
</evidence>
<dbReference type="EMBL" id="AVPL01000085">
    <property type="protein sequence ID" value="KGN38928.1"/>
    <property type="molecule type" value="Genomic_DNA"/>
</dbReference>
<dbReference type="AlphaFoldDB" id="A0A0A0JP50"/>
<feature type="chain" id="PRO_5001971531" description="AB hydrolase-1 domain-containing protein" evidence="1">
    <location>
        <begin position="27"/>
        <end position="410"/>
    </location>
</feature>
<accession>A0A0A0JP50</accession>
<dbReference type="Gene3D" id="3.40.50.1820">
    <property type="entry name" value="alpha/beta hydrolase"/>
    <property type="match status" value="1"/>
</dbReference>
<protein>
    <recommendedName>
        <fullName evidence="4">AB hydrolase-1 domain-containing protein</fullName>
    </recommendedName>
</protein>
<sequence>MPEMSGLRRASLAAAAVGATTTIASAAGSLAAAAYFARRVLTPERNRPDDVEILDVPPGRVVLSATAETVVPGRYGLWLDGGRGHARLGDLVDTDVAEDTVEREVLGVDAGELRPGGARFDGYYYAGTPDTALGLRSEHVHVDGELGPMPAWLVPAEGGTGSRWAVLVHGRGAQRQETLRALPVLHAAGWTSLVPTYRNDEDVPAGPDGRYNLGLSEWRDIEAAVEHAVRCGAEEVLLVGWSMGGAIVLQFLDRSPWAVVVSRVVLDGPVIDWGDVLAHHARLHRVPRGVGSLSRSMMGRRWGKRLVGVHESVDVARTDWVRRADELTHPVLLIHSADDEFVPVGPSRQLAQHRPDLVTYEEWRVARHCKEWNTEPERWERLVRDFVTEDVAGNVAEDVAQSPSGDASGE</sequence>
<reference evidence="2 3" key="1">
    <citation type="submission" date="2013-08" db="EMBL/GenBank/DDBJ databases">
        <title>The genome sequence of Knoellia aerolata.</title>
        <authorList>
            <person name="Zhu W."/>
            <person name="Wang G."/>
        </authorList>
    </citation>
    <scope>NUCLEOTIDE SEQUENCE [LARGE SCALE GENOMIC DNA]</scope>
    <source>
        <strain evidence="2 3">DSM 18566</strain>
    </source>
</reference>
<evidence type="ECO:0000256" key="1">
    <source>
        <dbReference type="SAM" id="SignalP"/>
    </source>
</evidence>
<dbReference type="Proteomes" id="UP000030013">
    <property type="component" value="Unassembled WGS sequence"/>
</dbReference>
<dbReference type="InterPro" id="IPR029058">
    <property type="entry name" value="AB_hydrolase_fold"/>
</dbReference>
<name>A0A0A0JP50_9MICO</name>
<dbReference type="eggNOG" id="COG1073">
    <property type="taxonomic scope" value="Bacteria"/>
</dbReference>
<dbReference type="STRING" id="1385519.N801_19815"/>
<keyword evidence="1" id="KW-0732">Signal</keyword>
<dbReference type="SUPFAM" id="SSF53474">
    <property type="entry name" value="alpha/beta-Hydrolases"/>
    <property type="match status" value="1"/>
</dbReference>